<evidence type="ECO:0000313" key="3">
    <source>
        <dbReference type="Proteomes" id="UP001271007"/>
    </source>
</evidence>
<organism evidence="2 3">
    <name type="scientific">Extremus antarcticus</name>
    <dbReference type="NCBI Taxonomy" id="702011"/>
    <lineage>
        <taxon>Eukaryota</taxon>
        <taxon>Fungi</taxon>
        <taxon>Dikarya</taxon>
        <taxon>Ascomycota</taxon>
        <taxon>Pezizomycotina</taxon>
        <taxon>Dothideomycetes</taxon>
        <taxon>Dothideomycetidae</taxon>
        <taxon>Mycosphaerellales</taxon>
        <taxon>Extremaceae</taxon>
        <taxon>Extremus</taxon>
    </lineage>
</organism>
<feature type="region of interest" description="Disordered" evidence="1">
    <location>
        <begin position="219"/>
        <end position="281"/>
    </location>
</feature>
<keyword evidence="3" id="KW-1185">Reference proteome</keyword>
<feature type="region of interest" description="Disordered" evidence="1">
    <location>
        <begin position="307"/>
        <end position="332"/>
    </location>
</feature>
<proteinExistence type="predicted"/>
<comment type="caution">
    <text evidence="2">The sequence shown here is derived from an EMBL/GenBank/DDBJ whole genome shotgun (WGS) entry which is preliminary data.</text>
</comment>
<dbReference type="Proteomes" id="UP001271007">
    <property type="component" value="Unassembled WGS sequence"/>
</dbReference>
<reference evidence="2" key="1">
    <citation type="submission" date="2023-04" db="EMBL/GenBank/DDBJ databases">
        <title>Black Yeasts Isolated from many extreme environments.</title>
        <authorList>
            <person name="Coleine C."/>
            <person name="Stajich J.E."/>
            <person name="Selbmann L."/>
        </authorList>
    </citation>
    <scope>NUCLEOTIDE SEQUENCE</scope>
    <source>
        <strain evidence="2">CCFEE 5312</strain>
    </source>
</reference>
<accession>A0AAJ0D983</accession>
<gene>
    <name evidence="2" type="ORF">LTR09_012819</name>
</gene>
<sequence>MGLSNYLRQDEITQLDQAFEISLQHDSALVFWTGISPSLAKEWARRNDLKTLTMAMGSLYADNSDGSLRSQKSPKAWSKYMKGASWVFAQQACHDRRAIVLTNAPPNIYSTREHSSYREIEEPILTGFEANRHATQIDYVHPTVPGAACFCYQIWPDNRSSEWYGFLECIAIKGIVKKIVQRIKLRRSERLKELENVTPPHNESEKSISLTTAYRDKTQEAAQETKGAKRCKAEREQQAARDKKAAKQLKVEREQKAARDKKTAKQLKVEREQQAAQDKDTAKLLKVKSEQQAARDKKMAKLLKVKREQQAARDKKMVKQLKVEREQQAARDKKMAIRLKVEREQQQLAWEKKAK</sequence>
<protein>
    <submittedName>
        <fullName evidence="2">Uncharacterized protein</fullName>
    </submittedName>
</protein>
<feature type="compositionally biased region" description="Basic and acidic residues" evidence="1">
    <location>
        <begin position="231"/>
        <end position="281"/>
    </location>
</feature>
<evidence type="ECO:0000313" key="2">
    <source>
        <dbReference type="EMBL" id="KAK3045611.1"/>
    </source>
</evidence>
<evidence type="ECO:0000256" key="1">
    <source>
        <dbReference type="SAM" id="MobiDB-lite"/>
    </source>
</evidence>
<name>A0AAJ0D983_9PEZI</name>
<dbReference type="AlphaFoldDB" id="A0AAJ0D983"/>
<dbReference type="EMBL" id="JAWDJX010000184">
    <property type="protein sequence ID" value="KAK3045611.1"/>
    <property type="molecule type" value="Genomic_DNA"/>
</dbReference>